<dbReference type="EMBL" id="JAFBCL010000001">
    <property type="protein sequence ID" value="MBM7811719.1"/>
    <property type="molecule type" value="Genomic_DNA"/>
</dbReference>
<reference evidence="1 4" key="1">
    <citation type="submission" date="2021-01" db="EMBL/GenBank/DDBJ databases">
        <title>Sequencing the genomes of 1000 actinobacteria strains.</title>
        <authorList>
            <person name="Klenk H.-P."/>
        </authorList>
    </citation>
    <scope>NUCLEOTIDE SEQUENCE [LARGE SCALE GENOMIC DNA]</scope>
    <source>
        <strain evidence="1 4">DSM 44581</strain>
    </source>
</reference>
<accession>A0A8T8I3M1</accession>
<dbReference type="AlphaFoldDB" id="A0A8T8I3M1"/>
<evidence type="ECO:0000313" key="4">
    <source>
        <dbReference type="Proteomes" id="UP001195724"/>
    </source>
</evidence>
<keyword evidence="4" id="KW-1185">Reference proteome</keyword>
<dbReference type="EMBL" id="CP072788">
    <property type="protein sequence ID" value="QTR05483.1"/>
    <property type="molecule type" value="Genomic_DNA"/>
</dbReference>
<evidence type="ECO:0000313" key="2">
    <source>
        <dbReference type="EMBL" id="QTR05483.1"/>
    </source>
</evidence>
<evidence type="ECO:0000313" key="3">
    <source>
        <dbReference type="Proteomes" id="UP000671828"/>
    </source>
</evidence>
<dbReference type="RefSeq" id="WP_204842574.1">
    <property type="nucleotide sequence ID" value="NZ_JAFBCL010000001.1"/>
</dbReference>
<sequence>MRKIGWGVGAAVVVVLGLFALTMAGGGDEAPKPAPGDCANVSKQDDQRRYQPLDCGSDQANVKVAKVVDDSARCPKGGSPYSTFIGPMTLCLIPNFVEGACYQQDRETGLHKADCAATDAIKVLKAAQGTADCGEHRKLVYPEPSVTYCVTRAAEAP</sequence>
<protein>
    <submittedName>
        <fullName evidence="2">Uncharacterized protein</fullName>
    </submittedName>
</protein>
<evidence type="ECO:0000313" key="1">
    <source>
        <dbReference type="EMBL" id="MBM7811719.1"/>
    </source>
</evidence>
<dbReference type="Proteomes" id="UP000671828">
    <property type="component" value="Chromosome"/>
</dbReference>
<dbReference type="Proteomes" id="UP001195724">
    <property type="component" value="Unassembled WGS sequence"/>
</dbReference>
<name>A0A8T8I3M1_9PSEU</name>
<proteinExistence type="predicted"/>
<reference evidence="2" key="2">
    <citation type="submission" date="2021-04" db="EMBL/GenBank/DDBJ databases">
        <title>Saccharothrix algeriensis WGS.</title>
        <authorList>
            <person name="Stuskova K."/>
            <person name="Hakalova E."/>
            <person name="Tebbal A.B."/>
            <person name="Eichmeier A."/>
        </authorList>
    </citation>
    <scope>NUCLEOTIDE SEQUENCE</scope>
    <source>
        <strain evidence="2">NRRL B-24137</strain>
    </source>
</reference>
<organism evidence="2 3">
    <name type="scientific">Saccharothrix algeriensis</name>
    <dbReference type="NCBI Taxonomy" id="173560"/>
    <lineage>
        <taxon>Bacteria</taxon>
        <taxon>Bacillati</taxon>
        <taxon>Actinomycetota</taxon>
        <taxon>Actinomycetes</taxon>
        <taxon>Pseudonocardiales</taxon>
        <taxon>Pseudonocardiaceae</taxon>
        <taxon>Saccharothrix</taxon>
    </lineage>
</organism>
<gene>
    <name evidence="2" type="ORF">J7S33_13280</name>
    <name evidence="1" type="ORF">JOE68_002584</name>
</gene>